<comment type="caution">
    <text evidence="3">The sequence shown here is derived from an EMBL/GenBank/DDBJ whole genome shotgun (WGS) entry which is preliminary data.</text>
</comment>
<protein>
    <submittedName>
        <fullName evidence="3">SWIM zinc finger family protein</fullName>
    </submittedName>
</protein>
<feature type="domain" description="SWIM-type" evidence="2">
    <location>
        <begin position="52"/>
        <end position="85"/>
    </location>
</feature>
<dbReference type="AlphaFoldDB" id="A0A3E1NQQ0"/>
<evidence type="ECO:0000256" key="1">
    <source>
        <dbReference type="PROSITE-ProRule" id="PRU00325"/>
    </source>
</evidence>
<evidence type="ECO:0000259" key="2">
    <source>
        <dbReference type="PROSITE" id="PS50966"/>
    </source>
</evidence>
<name>A0A3E1NQQ0_9BACT</name>
<dbReference type="OrthoDB" id="9816340at2"/>
<dbReference type="RefSeq" id="WP_116845874.1">
    <property type="nucleotide sequence ID" value="NZ_QTJU01000001.1"/>
</dbReference>
<proteinExistence type="predicted"/>
<dbReference type="EMBL" id="QTJU01000001">
    <property type="protein sequence ID" value="RFM30118.1"/>
    <property type="molecule type" value="Genomic_DNA"/>
</dbReference>
<keyword evidence="1" id="KW-0863">Zinc-finger</keyword>
<organism evidence="3 4">
    <name type="scientific">Deminuibacter soli</name>
    <dbReference type="NCBI Taxonomy" id="2291815"/>
    <lineage>
        <taxon>Bacteria</taxon>
        <taxon>Pseudomonadati</taxon>
        <taxon>Bacteroidota</taxon>
        <taxon>Chitinophagia</taxon>
        <taxon>Chitinophagales</taxon>
        <taxon>Chitinophagaceae</taxon>
        <taxon>Deminuibacter</taxon>
    </lineage>
</organism>
<keyword evidence="1" id="KW-0479">Metal-binding</keyword>
<sequence>MNLSEEQVLGLAPDDAAKKAGKELASPAKWSELGVTPAAIWGLCQGSGSKPYQTQVDTVNLAFKCSCPSRKFPCKHGLGVLLLYARNAALFTATEQPEWVNEWLQKRGEREEKKAVKSGKETGDAAKQKRVQARQQKVSDGVTELMRWIKDLVRGGLAQLPEKGTGFIEGMSKRMIDAQAPGLAAMLRELGEINYYNEHWPSLCVNHLSRLYLLAKSFRHIDQLPPALQQDVRSLTGFPQSQDEIRALPGVQDDWLVLGREYNQEEQLTVERNWLYGTQTGNHALILQFYIGSQLPPLSFAPGSVISAELVYYPSAMPQRALLKQQTGITSKTAVTPMSHWQQVVAVQSVFIAQQPFTAAYPFVVDQLRAVKRNGTWWLQDAQQQLMQLDENSTGVWKMLAISGGKPIQTAVVGKENTYRLLGVWRNDEYKLL</sequence>
<reference evidence="3 4" key="1">
    <citation type="submission" date="2018-08" db="EMBL/GenBank/DDBJ databases">
        <title>Chitinophagaceae sp. K23C18032701, a novel bacterium isolated from forest soil.</title>
        <authorList>
            <person name="Wang C."/>
        </authorList>
    </citation>
    <scope>NUCLEOTIDE SEQUENCE [LARGE SCALE GENOMIC DNA]</scope>
    <source>
        <strain evidence="3 4">K23C18032701</strain>
    </source>
</reference>
<dbReference type="Proteomes" id="UP000261284">
    <property type="component" value="Unassembled WGS sequence"/>
</dbReference>
<dbReference type="Pfam" id="PF04434">
    <property type="entry name" value="SWIM"/>
    <property type="match status" value="1"/>
</dbReference>
<gene>
    <name evidence="3" type="ORF">DXN05_03855</name>
</gene>
<keyword evidence="1" id="KW-0862">Zinc</keyword>
<dbReference type="GO" id="GO:0008270">
    <property type="term" value="F:zinc ion binding"/>
    <property type="evidence" value="ECO:0007669"/>
    <property type="project" value="UniProtKB-KW"/>
</dbReference>
<keyword evidence="4" id="KW-1185">Reference proteome</keyword>
<dbReference type="PROSITE" id="PS50966">
    <property type="entry name" value="ZF_SWIM"/>
    <property type="match status" value="1"/>
</dbReference>
<evidence type="ECO:0000313" key="3">
    <source>
        <dbReference type="EMBL" id="RFM30118.1"/>
    </source>
</evidence>
<dbReference type="InterPro" id="IPR007527">
    <property type="entry name" value="Znf_SWIM"/>
</dbReference>
<accession>A0A3E1NQQ0</accession>
<evidence type="ECO:0000313" key="4">
    <source>
        <dbReference type="Proteomes" id="UP000261284"/>
    </source>
</evidence>